<dbReference type="AlphaFoldDB" id="A0A8J3JK07"/>
<dbReference type="InterPro" id="IPR019734">
    <property type="entry name" value="TPR_rpt"/>
</dbReference>
<evidence type="ECO:0000256" key="4">
    <source>
        <dbReference type="ARBA" id="ARBA00022803"/>
    </source>
</evidence>
<feature type="coiled-coil region" evidence="6">
    <location>
        <begin position="337"/>
        <end position="364"/>
    </location>
</feature>
<keyword evidence="8" id="KW-1185">Reference proteome</keyword>
<keyword evidence="2" id="KW-0963">Cytoplasm</keyword>
<dbReference type="PANTHER" id="PTHR46630">
    <property type="entry name" value="TETRATRICOPEPTIDE REPEAT PROTEIN 29"/>
    <property type="match status" value="1"/>
</dbReference>
<evidence type="ECO:0000256" key="1">
    <source>
        <dbReference type="ARBA" id="ARBA00004496"/>
    </source>
</evidence>
<dbReference type="PANTHER" id="PTHR46630:SF1">
    <property type="entry name" value="TETRATRICOPEPTIDE REPEAT PROTEIN 29"/>
    <property type="match status" value="1"/>
</dbReference>
<evidence type="ECO:0000313" key="8">
    <source>
        <dbReference type="Proteomes" id="UP000601223"/>
    </source>
</evidence>
<dbReference type="Pfam" id="PF13424">
    <property type="entry name" value="TPR_12"/>
    <property type="match status" value="1"/>
</dbReference>
<protein>
    <recommendedName>
        <fullName evidence="9">Tetratricopeptide repeat protein</fullName>
    </recommendedName>
</protein>
<dbReference type="GO" id="GO:0005737">
    <property type="term" value="C:cytoplasm"/>
    <property type="evidence" value="ECO:0007669"/>
    <property type="project" value="UniProtKB-SubCell"/>
</dbReference>
<comment type="similarity">
    <text evidence="5">Belongs to the Rap family.</text>
</comment>
<keyword evidence="3" id="KW-0677">Repeat</keyword>
<accession>A0A8J3JK07</accession>
<dbReference type="Pfam" id="PF13181">
    <property type="entry name" value="TPR_8"/>
    <property type="match status" value="1"/>
</dbReference>
<evidence type="ECO:0000256" key="5">
    <source>
        <dbReference type="ARBA" id="ARBA00038253"/>
    </source>
</evidence>
<comment type="caution">
    <text evidence="7">The sequence shown here is derived from an EMBL/GenBank/DDBJ whole genome shotgun (WGS) entry which is preliminary data.</text>
</comment>
<dbReference type="InterPro" id="IPR011990">
    <property type="entry name" value="TPR-like_helical_dom_sf"/>
</dbReference>
<keyword evidence="6" id="KW-0175">Coiled coil</keyword>
<dbReference type="Proteomes" id="UP000601223">
    <property type="component" value="Unassembled WGS sequence"/>
</dbReference>
<dbReference type="EMBL" id="BONF01000009">
    <property type="protein sequence ID" value="GIF80430.1"/>
    <property type="molecule type" value="Genomic_DNA"/>
</dbReference>
<evidence type="ECO:0000256" key="3">
    <source>
        <dbReference type="ARBA" id="ARBA00022737"/>
    </source>
</evidence>
<keyword evidence="4" id="KW-0802">TPR repeat</keyword>
<comment type="subcellular location">
    <subcellularLocation>
        <location evidence="1">Cytoplasm</location>
    </subcellularLocation>
</comment>
<evidence type="ECO:0000256" key="6">
    <source>
        <dbReference type="SAM" id="Coils"/>
    </source>
</evidence>
<sequence length="496" mass="53633">MAGLDCRSVTQASTPIEAAFDLLRQGRLSEAEELMTRELHAAAAEHGHGSAAWASAQCDLGNVLLNAGQPDRAIACYRAATEATRTDPQHRREHLTYRMNLGMALRMVGRLDEAEAELRQCAQDRGVFYGRGHAGYAFGLEPLAEVLLRRGDLRQAQQVAEQAMDNFWRNGHERLATALALRAEIVAAGGTGPLFPDLHQLPDRIVELLARSAVDRLDEGDPAVHQNVLTGLAAALEKRLGPDHPATLNTLSMLANLGRDRGEQAGRVEAIRRVLASHDRQGNAEQSLTAALGLALAQAEAGDEAAALDTYASAYARAERIGRPEQLSQVLRNWGNALKAAGQADQAEQRLAEAVAQARRGADREMLGRACVALGVFLQHEERLAEARAVLEEGVSQLDGVHPDAITGRSHLSAVTAGQTCGCGDMESTIIEAFREFVFSRLPADLLAELDVTIVDGDFQLNVGLRREPSQDELERLNGAVGSAVAEFRRRISSRR</sequence>
<gene>
    <name evidence="7" type="ORF">Cba03nite_17790</name>
</gene>
<dbReference type="SMART" id="SM00028">
    <property type="entry name" value="TPR"/>
    <property type="match status" value="3"/>
</dbReference>
<name>A0A8J3JK07_9ACTN</name>
<reference evidence="7 8" key="1">
    <citation type="submission" date="2021-01" db="EMBL/GenBank/DDBJ databases">
        <title>Whole genome shotgun sequence of Catellatospora bangladeshensis NBRC 107357.</title>
        <authorList>
            <person name="Komaki H."/>
            <person name="Tamura T."/>
        </authorList>
    </citation>
    <scope>NUCLEOTIDE SEQUENCE [LARGE SCALE GENOMIC DNA]</scope>
    <source>
        <strain evidence="7 8">NBRC 107357</strain>
    </source>
</reference>
<dbReference type="Gene3D" id="1.25.40.10">
    <property type="entry name" value="Tetratricopeptide repeat domain"/>
    <property type="match status" value="2"/>
</dbReference>
<evidence type="ECO:0000256" key="2">
    <source>
        <dbReference type="ARBA" id="ARBA00022490"/>
    </source>
</evidence>
<organism evidence="7 8">
    <name type="scientific">Catellatospora bangladeshensis</name>
    <dbReference type="NCBI Taxonomy" id="310355"/>
    <lineage>
        <taxon>Bacteria</taxon>
        <taxon>Bacillati</taxon>
        <taxon>Actinomycetota</taxon>
        <taxon>Actinomycetes</taxon>
        <taxon>Micromonosporales</taxon>
        <taxon>Micromonosporaceae</taxon>
        <taxon>Catellatospora</taxon>
    </lineage>
</organism>
<proteinExistence type="inferred from homology"/>
<evidence type="ECO:0000313" key="7">
    <source>
        <dbReference type="EMBL" id="GIF80430.1"/>
    </source>
</evidence>
<evidence type="ECO:0008006" key="9">
    <source>
        <dbReference type="Google" id="ProtNLM"/>
    </source>
</evidence>
<dbReference type="SUPFAM" id="SSF48452">
    <property type="entry name" value="TPR-like"/>
    <property type="match status" value="2"/>
</dbReference>
<dbReference type="InterPro" id="IPR051476">
    <property type="entry name" value="Bac_ResReg_Asp_Phosphatase"/>
</dbReference>